<feature type="non-terminal residue" evidence="1">
    <location>
        <position position="265"/>
    </location>
</feature>
<dbReference type="EMBL" id="BARS01028292">
    <property type="protein sequence ID" value="GAG06724.1"/>
    <property type="molecule type" value="Genomic_DNA"/>
</dbReference>
<sequence>IQDGLQRIEFLDIGLDMGSYISGVIAPLVQKVQEVTGPVQPLIDIITTPLPVLSDLGLEITLLDLAKTSGYVDSALIEAIKRIGQIINTINSLALPDDGSLILPFGDFPIFNKGDILWQNPEWQTEINFEDFNLGSADFRLDAFADKLLTSDLSPIERILEDLPDSIANALGGISHEGVNLVKDLIEENKKEDAKDKFSFPIIEDPAQVFGMLMGEPAVLVAYDMAPLIFEFEWSKFFPIWGPLGVSINTEFDAAIDFAFGYDTV</sequence>
<protein>
    <submittedName>
        <fullName evidence="1">Uncharacterized protein</fullName>
    </submittedName>
</protein>
<accession>X0ULQ0</accession>
<comment type="caution">
    <text evidence="1">The sequence shown here is derived from an EMBL/GenBank/DDBJ whole genome shotgun (WGS) entry which is preliminary data.</text>
</comment>
<dbReference type="AlphaFoldDB" id="X0ULQ0"/>
<name>X0ULQ0_9ZZZZ</name>
<proteinExistence type="predicted"/>
<reference evidence="1" key="1">
    <citation type="journal article" date="2014" name="Front. Microbiol.">
        <title>High frequency of phylogenetically diverse reductive dehalogenase-homologous genes in deep subseafloor sedimentary metagenomes.</title>
        <authorList>
            <person name="Kawai M."/>
            <person name="Futagami T."/>
            <person name="Toyoda A."/>
            <person name="Takaki Y."/>
            <person name="Nishi S."/>
            <person name="Hori S."/>
            <person name="Arai W."/>
            <person name="Tsubouchi T."/>
            <person name="Morono Y."/>
            <person name="Uchiyama I."/>
            <person name="Ito T."/>
            <person name="Fujiyama A."/>
            <person name="Inagaki F."/>
            <person name="Takami H."/>
        </authorList>
    </citation>
    <scope>NUCLEOTIDE SEQUENCE</scope>
    <source>
        <strain evidence="1">Expedition CK06-06</strain>
    </source>
</reference>
<evidence type="ECO:0000313" key="1">
    <source>
        <dbReference type="EMBL" id="GAG06724.1"/>
    </source>
</evidence>
<gene>
    <name evidence="1" type="ORF">S01H1_44355</name>
</gene>
<feature type="non-terminal residue" evidence="1">
    <location>
        <position position="1"/>
    </location>
</feature>
<organism evidence="1">
    <name type="scientific">marine sediment metagenome</name>
    <dbReference type="NCBI Taxonomy" id="412755"/>
    <lineage>
        <taxon>unclassified sequences</taxon>
        <taxon>metagenomes</taxon>
        <taxon>ecological metagenomes</taxon>
    </lineage>
</organism>